<dbReference type="RefSeq" id="WP_135368363.1">
    <property type="nucleotide sequence ID" value="NZ_RKLX01000014.1"/>
</dbReference>
<dbReference type="CDD" id="cd00093">
    <property type="entry name" value="HTH_XRE"/>
    <property type="match status" value="1"/>
</dbReference>
<feature type="domain" description="HTH cro/C1-type" evidence="1">
    <location>
        <begin position="8"/>
        <end position="59"/>
    </location>
</feature>
<dbReference type="InterPro" id="IPR001387">
    <property type="entry name" value="Cro/C1-type_HTH"/>
</dbReference>
<name>A0A4Z0JAY1_9LACO</name>
<dbReference type="OrthoDB" id="1150409at2"/>
<keyword evidence="3" id="KW-1185">Reference proteome</keyword>
<gene>
    <name evidence="2" type="ORF">EGT51_09010</name>
</gene>
<dbReference type="InterPro" id="IPR011990">
    <property type="entry name" value="TPR-like_helical_dom_sf"/>
</dbReference>
<dbReference type="SUPFAM" id="SSF47413">
    <property type="entry name" value="lambda repressor-like DNA-binding domains"/>
    <property type="match status" value="1"/>
</dbReference>
<evidence type="ECO:0000313" key="3">
    <source>
        <dbReference type="Proteomes" id="UP000297348"/>
    </source>
</evidence>
<dbReference type="InterPro" id="IPR010982">
    <property type="entry name" value="Lambda_DNA-bd_dom_sf"/>
</dbReference>
<organism evidence="2 3">
    <name type="scientific">Levilactobacillus suantsaiihabitans</name>
    <dbReference type="NCBI Taxonomy" id="2487722"/>
    <lineage>
        <taxon>Bacteria</taxon>
        <taxon>Bacillati</taxon>
        <taxon>Bacillota</taxon>
        <taxon>Bacilli</taxon>
        <taxon>Lactobacillales</taxon>
        <taxon>Lactobacillaceae</taxon>
        <taxon>Levilactobacillus</taxon>
    </lineage>
</organism>
<sequence>MNIGIFVARRKALKISQVKLCTGICTQATLSKFENNNRVPSLTILSKLCVRLGLTVDDLYQESAETAVQLRHDLDNIEKELMMENYQDVLKRLAKIKINQIDEINVKMQFCYLRGCVNALVNQQPDKILFDFAQILNDLDERHQTIFTQLAFLGSGIMYARHQEMQQAEFYFEKVYQHIKAYHPDDHLDEPNQYYLRMLTLIFFTAEFYAGQEKYRLSNQLIDTGVQLCSDERVTYYLPRLKFLATQNAVNQGKQPATIQRLMDETLAFTRINQNEVIEVKLAALKCQYNRQMAENK</sequence>
<evidence type="ECO:0000313" key="2">
    <source>
        <dbReference type="EMBL" id="TGD18293.1"/>
    </source>
</evidence>
<dbReference type="EMBL" id="RKLX01000014">
    <property type="protein sequence ID" value="TGD18293.1"/>
    <property type="molecule type" value="Genomic_DNA"/>
</dbReference>
<protein>
    <submittedName>
        <fullName evidence="2">XRE family transcriptional regulator</fullName>
    </submittedName>
</protein>
<dbReference type="SMART" id="SM00530">
    <property type="entry name" value="HTH_XRE"/>
    <property type="match status" value="1"/>
</dbReference>
<comment type="caution">
    <text evidence="2">The sequence shown here is derived from an EMBL/GenBank/DDBJ whole genome shotgun (WGS) entry which is preliminary data.</text>
</comment>
<dbReference type="Gene3D" id="1.25.40.10">
    <property type="entry name" value="Tetratricopeptide repeat domain"/>
    <property type="match status" value="1"/>
</dbReference>
<dbReference type="GO" id="GO:0003677">
    <property type="term" value="F:DNA binding"/>
    <property type="evidence" value="ECO:0007669"/>
    <property type="project" value="InterPro"/>
</dbReference>
<dbReference type="Pfam" id="PF01381">
    <property type="entry name" value="HTH_3"/>
    <property type="match status" value="1"/>
</dbReference>
<reference evidence="2 3" key="1">
    <citation type="submission" date="2018-10" db="EMBL/GenBank/DDBJ databases">
        <title>Lactobacillus sp. R7 and Lactobacillus sp. R19 isolated from fermented mustard green product of Taiwan.</title>
        <authorList>
            <person name="Lin S.-T."/>
        </authorList>
    </citation>
    <scope>NUCLEOTIDE SEQUENCE [LARGE SCALE GENOMIC DNA]</scope>
    <source>
        <strain evidence="2 3">BCRC 81129</strain>
    </source>
</reference>
<dbReference type="AlphaFoldDB" id="A0A4Z0JAY1"/>
<evidence type="ECO:0000259" key="1">
    <source>
        <dbReference type="PROSITE" id="PS50943"/>
    </source>
</evidence>
<accession>A0A4Z0JAY1</accession>
<dbReference type="PROSITE" id="PS50943">
    <property type="entry name" value="HTH_CROC1"/>
    <property type="match status" value="1"/>
</dbReference>
<proteinExistence type="predicted"/>
<dbReference type="Proteomes" id="UP000297348">
    <property type="component" value="Unassembled WGS sequence"/>
</dbReference>